<comment type="subcellular location">
    <subcellularLocation>
        <location evidence="1">Cell membrane</location>
        <topology evidence="1">Multi-pass membrane protein</topology>
    </subcellularLocation>
</comment>
<organism evidence="13 14">
    <name type="scientific">Onchocerca ochengi</name>
    <name type="common">Filarial nematode worm</name>
    <dbReference type="NCBI Taxonomy" id="42157"/>
    <lineage>
        <taxon>Eukaryota</taxon>
        <taxon>Metazoa</taxon>
        <taxon>Ecdysozoa</taxon>
        <taxon>Nematoda</taxon>
        <taxon>Chromadorea</taxon>
        <taxon>Rhabditida</taxon>
        <taxon>Spirurina</taxon>
        <taxon>Spiruromorpha</taxon>
        <taxon>Filarioidea</taxon>
        <taxon>Onchocercidae</taxon>
        <taxon>Onchocerca</taxon>
    </lineage>
</organism>
<evidence type="ECO:0000256" key="10">
    <source>
        <dbReference type="ARBA" id="ARBA00023224"/>
    </source>
</evidence>
<proteinExistence type="inferred from homology"/>
<feature type="transmembrane region" description="Helical" evidence="11">
    <location>
        <begin position="372"/>
        <end position="391"/>
    </location>
</feature>
<evidence type="ECO:0000256" key="8">
    <source>
        <dbReference type="ARBA" id="ARBA00023170"/>
    </source>
</evidence>
<dbReference type="Proteomes" id="UP000271087">
    <property type="component" value="Unassembled WGS sequence"/>
</dbReference>
<dbReference type="PANTHER" id="PTHR32546">
    <property type="entry name" value="G-PROTEIN COUPLED RECEPTOR 158-RELATED"/>
    <property type="match status" value="1"/>
</dbReference>
<dbReference type="AlphaFoldDB" id="A0A3P6RYG1"/>
<dbReference type="PANTHER" id="PTHR32546:SF26">
    <property type="entry name" value="SMOG, ISOFORM D"/>
    <property type="match status" value="1"/>
</dbReference>
<evidence type="ECO:0000313" key="14">
    <source>
        <dbReference type="Proteomes" id="UP000271087"/>
    </source>
</evidence>
<keyword evidence="8" id="KW-0675">Receptor</keyword>
<keyword evidence="9" id="KW-0325">Glycoprotein</keyword>
<feature type="transmembrane region" description="Helical" evidence="11">
    <location>
        <begin position="229"/>
        <end position="249"/>
    </location>
</feature>
<sequence length="608" mass="69506">LIKDFLNGEFMLFLLLLLLLLSTFSSTVVSVLVSAIPITTPTTSTQSPSSIFPNNFKNAHAVTFSTLLTQLEHIEDQNCESLLALPNLHLLIEHELKQNNPQILFLAQLIAQNPHSHLLHLPANASLILDSPLAYNLSTPLFVLQLHCSQVGNDPLQQWIPLLIYPTSTFEFYLTVRLRPFDLNACTLMQCTNAKCTWTRHGGIRVYARTCCTNDTSLCRDTAEQNRGILVLLNGLCSTVCILLISVVVRERRRHHEVRGWALMEIFFLGASILYSILLLDWFNSITSTCCIAIWLRQIGFSTFYGSIVLKIYRNLQEYRVRQAHHVIVKEEDLMKYLACLLALTVTGLIAWTLGSFADQELWKSSWPQCPIQAWCLVWQAYESLFLIYGMRLCYKARNSKWLEWWQFTVAVYLEAIVTLLANFLRYSIRYWAHSDTLMTITFVQLHLTVSINIVIIIAPKFYLVSSGGTRRTQTLSGTGNKAHPSLAKLRDNLLNGTIDFAEVPIVDMNPEDIRAELKRVYTQLRMYKLKNLYQDNPHISRRKGGKKSSSDKVIIKNRRISISTSSPPKAKRMDEDERNDLTVESAPHNVFLSTYKLQLEPHQSIRV</sequence>
<evidence type="ECO:0000256" key="2">
    <source>
        <dbReference type="ARBA" id="ARBA00007242"/>
    </source>
</evidence>
<feature type="transmembrane region" description="Helical" evidence="11">
    <location>
        <begin position="403"/>
        <end position="424"/>
    </location>
</feature>
<keyword evidence="14" id="KW-1185">Reference proteome</keyword>
<keyword evidence="4 11" id="KW-0812">Transmembrane</keyword>
<dbReference type="EMBL" id="UYRW01000260">
    <property type="protein sequence ID" value="VDK65089.1"/>
    <property type="molecule type" value="Genomic_DNA"/>
</dbReference>
<evidence type="ECO:0000256" key="9">
    <source>
        <dbReference type="ARBA" id="ARBA00023180"/>
    </source>
</evidence>
<evidence type="ECO:0000256" key="5">
    <source>
        <dbReference type="ARBA" id="ARBA00022989"/>
    </source>
</evidence>
<evidence type="ECO:0000256" key="7">
    <source>
        <dbReference type="ARBA" id="ARBA00023136"/>
    </source>
</evidence>
<name>A0A3P6RYG1_ONCOC</name>
<keyword evidence="3" id="KW-1003">Cell membrane</keyword>
<dbReference type="OrthoDB" id="5823771at2759"/>
<evidence type="ECO:0000259" key="12">
    <source>
        <dbReference type="Pfam" id="PF00003"/>
    </source>
</evidence>
<evidence type="ECO:0000256" key="3">
    <source>
        <dbReference type="ARBA" id="ARBA00022475"/>
    </source>
</evidence>
<dbReference type="GO" id="GO:0004930">
    <property type="term" value="F:G protein-coupled receptor activity"/>
    <property type="evidence" value="ECO:0007669"/>
    <property type="project" value="UniProtKB-KW"/>
</dbReference>
<feature type="transmembrane region" description="Helical" evidence="11">
    <location>
        <begin position="334"/>
        <end position="352"/>
    </location>
</feature>
<protein>
    <recommendedName>
        <fullName evidence="12">G-protein coupled receptors family 3 profile domain-containing protein</fullName>
    </recommendedName>
</protein>
<evidence type="ECO:0000256" key="4">
    <source>
        <dbReference type="ARBA" id="ARBA00022692"/>
    </source>
</evidence>
<keyword evidence="5 11" id="KW-1133">Transmembrane helix</keyword>
<feature type="domain" description="G-protein coupled receptors family 3 profile" evidence="12">
    <location>
        <begin position="226"/>
        <end position="461"/>
    </location>
</feature>
<evidence type="ECO:0000256" key="11">
    <source>
        <dbReference type="SAM" id="Phobius"/>
    </source>
</evidence>
<keyword evidence="6" id="KW-0297">G-protein coupled receptor</keyword>
<dbReference type="InterPro" id="IPR043458">
    <property type="entry name" value="GPR158/179"/>
</dbReference>
<evidence type="ECO:0000256" key="1">
    <source>
        <dbReference type="ARBA" id="ARBA00004651"/>
    </source>
</evidence>
<accession>A0A3P6RYG1</accession>
<feature type="transmembrane region" description="Helical" evidence="11">
    <location>
        <begin position="444"/>
        <end position="464"/>
    </location>
</feature>
<dbReference type="GO" id="GO:0005886">
    <property type="term" value="C:plasma membrane"/>
    <property type="evidence" value="ECO:0007669"/>
    <property type="project" value="UniProtKB-SubCell"/>
</dbReference>
<evidence type="ECO:0000256" key="6">
    <source>
        <dbReference type="ARBA" id="ARBA00023040"/>
    </source>
</evidence>
<feature type="non-terminal residue" evidence="13">
    <location>
        <position position="1"/>
    </location>
</feature>
<comment type="similarity">
    <text evidence="2">Belongs to the G-protein coupled receptor 3 family.</text>
</comment>
<feature type="transmembrane region" description="Helical" evidence="11">
    <location>
        <begin position="292"/>
        <end position="313"/>
    </location>
</feature>
<dbReference type="InterPro" id="IPR017978">
    <property type="entry name" value="GPCR_3_C"/>
</dbReference>
<dbReference type="Pfam" id="PF00003">
    <property type="entry name" value="7tm_3"/>
    <property type="match status" value="1"/>
</dbReference>
<reference evidence="13 14" key="1">
    <citation type="submission" date="2018-08" db="EMBL/GenBank/DDBJ databases">
        <authorList>
            <person name="Laetsch R D."/>
            <person name="Stevens L."/>
            <person name="Kumar S."/>
            <person name="Blaxter L. M."/>
        </authorList>
    </citation>
    <scope>NUCLEOTIDE SEQUENCE [LARGE SCALE GENOMIC DNA]</scope>
</reference>
<keyword evidence="7 11" id="KW-0472">Membrane</keyword>
<evidence type="ECO:0000313" key="13">
    <source>
        <dbReference type="EMBL" id="VDK65089.1"/>
    </source>
</evidence>
<feature type="transmembrane region" description="Helical" evidence="11">
    <location>
        <begin position="261"/>
        <end position="280"/>
    </location>
</feature>
<keyword evidence="10" id="KW-0807">Transducer</keyword>
<gene>
    <name evidence="13" type="ORF">NOO_LOCUS1864</name>
</gene>